<comment type="catalytic activity">
    <reaction evidence="5">
        <text>guanosine(9) in tRNA + S-adenosyl-L-methionine = N(1)-methylguanosine(9) in tRNA + S-adenosyl-L-homocysteine + H(+)</text>
        <dbReference type="Rhea" id="RHEA:43156"/>
        <dbReference type="Rhea" id="RHEA-COMP:10367"/>
        <dbReference type="Rhea" id="RHEA-COMP:10368"/>
        <dbReference type="ChEBI" id="CHEBI:15378"/>
        <dbReference type="ChEBI" id="CHEBI:57856"/>
        <dbReference type="ChEBI" id="CHEBI:59789"/>
        <dbReference type="ChEBI" id="CHEBI:73542"/>
        <dbReference type="ChEBI" id="CHEBI:74269"/>
        <dbReference type="EC" id="2.1.1.221"/>
    </reaction>
</comment>
<dbReference type="HOGENOM" id="CLU_1535321_0_0_1"/>
<dbReference type="GO" id="GO:0000049">
    <property type="term" value="F:tRNA binding"/>
    <property type="evidence" value="ECO:0007669"/>
    <property type="project" value="TreeGrafter"/>
</dbReference>
<dbReference type="RefSeq" id="XP_005764161.1">
    <property type="nucleotide sequence ID" value="XM_005764104.1"/>
</dbReference>
<evidence type="ECO:0000313" key="7">
    <source>
        <dbReference type="EnsemblProtists" id="EOD11732"/>
    </source>
</evidence>
<evidence type="ECO:0000256" key="1">
    <source>
        <dbReference type="ARBA" id="ARBA00012797"/>
    </source>
</evidence>
<evidence type="ECO:0000256" key="5">
    <source>
        <dbReference type="ARBA" id="ARBA00048434"/>
    </source>
</evidence>
<sequence>MTDAEVGAMARQLGLCYGYNRGLPQPFRLALCGLRNAAPVAARLEAHCWRSWVLGRHEEPPWGTWPAASLVYLSADAEATLNRIEAGDVLVIGGLVDHANVASRVGLARGVAEAHAVRTARLPLDGIVSVRKTSLTCLAVLQILANFAESGDWAAAVREAPALHCAPMRKYVVWH</sequence>
<dbReference type="PaxDb" id="2903-EOD11732"/>
<evidence type="ECO:0000256" key="2">
    <source>
        <dbReference type="ARBA" id="ARBA00022603"/>
    </source>
</evidence>
<organism evidence="7 8">
    <name type="scientific">Emiliania huxleyi (strain CCMP1516)</name>
    <dbReference type="NCBI Taxonomy" id="280463"/>
    <lineage>
        <taxon>Eukaryota</taxon>
        <taxon>Haptista</taxon>
        <taxon>Haptophyta</taxon>
        <taxon>Prymnesiophyceae</taxon>
        <taxon>Isochrysidales</taxon>
        <taxon>Noelaerhabdaceae</taxon>
        <taxon>Emiliania</taxon>
    </lineage>
</organism>
<keyword evidence="2" id="KW-0489">Methyltransferase</keyword>
<dbReference type="GeneID" id="17257883"/>
<dbReference type="CDD" id="cd18089">
    <property type="entry name" value="SPOUT_Trm10-like"/>
    <property type="match status" value="1"/>
</dbReference>
<evidence type="ECO:0000313" key="8">
    <source>
        <dbReference type="Proteomes" id="UP000013827"/>
    </source>
</evidence>
<dbReference type="PANTHER" id="PTHR13563:SF13">
    <property type="entry name" value="TRNA METHYLTRANSFERASE 10 HOMOLOG A"/>
    <property type="match status" value="1"/>
</dbReference>
<dbReference type="InterPro" id="IPR007356">
    <property type="entry name" value="tRNA_m1G_MeTrfase_euk"/>
</dbReference>
<dbReference type="PANTHER" id="PTHR13563">
    <property type="entry name" value="TRNA (GUANINE-9-) METHYLTRANSFERASE"/>
    <property type="match status" value="1"/>
</dbReference>
<reference evidence="7" key="2">
    <citation type="submission" date="2024-10" db="UniProtKB">
        <authorList>
            <consortium name="EnsemblProtists"/>
        </authorList>
    </citation>
    <scope>IDENTIFICATION</scope>
</reference>
<dbReference type="GO" id="GO:0005634">
    <property type="term" value="C:nucleus"/>
    <property type="evidence" value="ECO:0007669"/>
    <property type="project" value="TreeGrafter"/>
</dbReference>
<dbReference type="Proteomes" id="UP000013827">
    <property type="component" value="Unassembled WGS sequence"/>
</dbReference>
<dbReference type="InterPro" id="IPR028564">
    <property type="entry name" value="MT_TRM10-typ"/>
</dbReference>
<dbReference type="PROSITE" id="PS51675">
    <property type="entry name" value="SAM_MT_TRM10"/>
    <property type="match status" value="1"/>
</dbReference>
<dbReference type="KEGG" id="ehx:EMIHUDRAFT_257319"/>
<keyword evidence="4" id="KW-0949">S-adenosyl-L-methionine</keyword>
<dbReference type="AlphaFoldDB" id="A0A0D3IKE7"/>
<evidence type="ECO:0000256" key="4">
    <source>
        <dbReference type="ARBA" id="ARBA00022691"/>
    </source>
</evidence>
<dbReference type="EC" id="2.1.1.221" evidence="1"/>
<name>A0A0D3IKE7_EMIH1</name>
<dbReference type="GO" id="GO:0002939">
    <property type="term" value="P:tRNA N1-guanine methylation"/>
    <property type="evidence" value="ECO:0007669"/>
    <property type="project" value="TreeGrafter"/>
</dbReference>
<keyword evidence="3" id="KW-0808">Transferase</keyword>
<feature type="domain" description="SAM-dependent MTase TRM10-type" evidence="6">
    <location>
        <begin position="1"/>
        <end position="173"/>
    </location>
</feature>
<protein>
    <recommendedName>
        <fullName evidence="1">tRNA (guanine(9)-N(1))-methyltransferase</fullName>
        <ecNumber evidence="1">2.1.1.221</ecNumber>
    </recommendedName>
</protein>
<proteinExistence type="predicted"/>
<dbReference type="GO" id="GO:0052905">
    <property type="term" value="F:tRNA (guanosine(9)-N1)-methyltransferase activity"/>
    <property type="evidence" value="ECO:0007669"/>
    <property type="project" value="UniProtKB-EC"/>
</dbReference>
<reference evidence="8" key="1">
    <citation type="journal article" date="2013" name="Nature">
        <title>Pan genome of the phytoplankton Emiliania underpins its global distribution.</title>
        <authorList>
            <person name="Read B.A."/>
            <person name="Kegel J."/>
            <person name="Klute M.J."/>
            <person name="Kuo A."/>
            <person name="Lefebvre S.C."/>
            <person name="Maumus F."/>
            <person name="Mayer C."/>
            <person name="Miller J."/>
            <person name="Monier A."/>
            <person name="Salamov A."/>
            <person name="Young J."/>
            <person name="Aguilar M."/>
            <person name="Claverie J.M."/>
            <person name="Frickenhaus S."/>
            <person name="Gonzalez K."/>
            <person name="Herman E.K."/>
            <person name="Lin Y.C."/>
            <person name="Napier J."/>
            <person name="Ogata H."/>
            <person name="Sarno A.F."/>
            <person name="Shmutz J."/>
            <person name="Schroeder D."/>
            <person name="de Vargas C."/>
            <person name="Verret F."/>
            <person name="von Dassow P."/>
            <person name="Valentin K."/>
            <person name="Van de Peer Y."/>
            <person name="Wheeler G."/>
            <person name="Dacks J.B."/>
            <person name="Delwiche C.F."/>
            <person name="Dyhrman S.T."/>
            <person name="Glockner G."/>
            <person name="John U."/>
            <person name="Richards T."/>
            <person name="Worden A.Z."/>
            <person name="Zhang X."/>
            <person name="Grigoriev I.V."/>
            <person name="Allen A.E."/>
            <person name="Bidle K."/>
            <person name="Borodovsky M."/>
            <person name="Bowler C."/>
            <person name="Brownlee C."/>
            <person name="Cock J.M."/>
            <person name="Elias M."/>
            <person name="Gladyshev V.N."/>
            <person name="Groth M."/>
            <person name="Guda C."/>
            <person name="Hadaegh A."/>
            <person name="Iglesias-Rodriguez M.D."/>
            <person name="Jenkins J."/>
            <person name="Jones B.M."/>
            <person name="Lawson T."/>
            <person name="Leese F."/>
            <person name="Lindquist E."/>
            <person name="Lobanov A."/>
            <person name="Lomsadze A."/>
            <person name="Malik S.B."/>
            <person name="Marsh M.E."/>
            <person name="Mackinder L."/>
            <person name="Mock T."/>
            <person name="Mueller-Roeber B."/>
            <person name="Pagarete A."/>
            <person name="Parker M."/>
            <person name="Probert I."/>
            <person name="Quesneville H."/>
            <person name="Raines C."/>
            <person name="Rensing S.A."/>
            <person name="Riano-Pachon D.M."/>
            <person name="Richier S."/>
            <person name="Rokitta S."/>
            <person name="Shiraiwa Y."/>
            <person name="Soanes D.M."/>
            <person name="van der Giezen M."/>
            <person name="Wahlund T.M."/>
            <person name="Williams B."/>
            <person name="Wilson W."/>
            <person name="Wolfe G."/>
            <person name="Wurch L.L."/>
        </authorList>
    </citation>
    <scope>NUCLEOTIDE SEQUENCE</scope>
</reference>
<accession>A0A0D3IKE7</accession>
<evidence type="ECO:0000256" key="3">
    <source>
        <dbReference type="ARBA" id="ARBA00022679"/>
    </source>
</evidence>
<evidence type="ECO:0000259" key="6">
    <source>
        <dbReference type="PROSITE" id="PS51675"/>
    </source>
</evidence>
<keyword evidence="8" id="KW-1185">Reference proteome</keyword>
<dbReference type="InterPro" id="IPR038459">
    <property type="entry name" value="MT_TRM10-typ_sf"/>
</dbReference>
<dbReference type="EnsemblProtists" id="EOD11732">
    <property type="protein sequence ID" value="EOD11732"/>
    <property type="gene ID" value="EMIHUDRAFT_257319"/>
</dbReference>
<dbReference type="Gene3D" id="3.40.1280.30">
    <property type="match status" value="1"/>
</dbReference>
<dbReference type="eggNOG" id="KOG2967">
    <property type="taxonomic scope" value="Eukaryota"/>
</dbReference>
<dbReference type="STRING" id="2903.R1BPX4"/>